<dbReference type="AlphaFoldDB" id="A0A840U409"/>
<accession>A0A840U409</accession>
<dbReference type="Proteomes" id="UP000557307">
    <property type="component" value="Unassembled WGS sequence"/>
</dbReference>
<dbReference type="InterPro" id="IPR022509">
    <property type="entry name" value="Conjugation_ATPase_TraG"/>
</dbReference>
<dbReference type="PANTHER" id="PTHR38467:SF1">
    <property type="entry name" value="CONJUGATIVE TRANSFER: ASSEMBLY"/>
    <property type="match status" value="1"/>
</dbReference>
<sequence length="813" mass="92565">MAKTVNYDAVFPVFSIENSGDGGAIAVLKDGRVAICYRFEGVETESITDGEYDALSSAFYRASRTLPVGTVIQRLDAYHTKRHRIPKVQGDKTNVPFTQQQHVHMQDKPVLHHTAYLCLSFGNERQPRTNAANTTWARLGLSMLRNPFDGIDALAERAERAAEEFAQSISLGQIRLTRLNEEEFENLFLQYFNLDFDRQPTILNRSIQPDATFVGVGEKKVNVLTMIGQPSIIHNTQPGRTGVEAPFISTLALDLQIPHLLVTSFLIEDTEKMISSLEFEQKINRNLDFLMTHENKIKMLELEDYIDGLRTDNKSLMSLNLSLVVWSTDNKQRERMVQQGIAAFRAMGGADVFVETMDTTNLFFALAPGNGYQNYRWLLMSGDNAACYLNCATNYRTANQGELLADRYGNPVLVNLFNTDLNNQNSVVVGPTGSGKSFTMGYFMLQRYEAGHRQIIIDVGGTYLSLMTALGGRYYQYDPQKPIKFNPFGIQLDADGNYIPDGDKINFLSTLLAIIWKGYKRPVRQAERSVLVRLIPIYYEWYNAQPEPPTTVPSLIGFYDFLYQYLKDNGNSEELIRWNKAFDFAEFFTCLEPFVVGHYRDVLDASENEDISAYPLVCFDMARIKDNELLKSVVTMLITELSLDVIRRFPKDVKYLYMDEAWSMLSEGMGDFVEMMYRTIRKNNGSMCIITQGVKEIEDSTVGPVIVANADTKIILNHQDAKQLDRVSAVLGFTRHEVEKMRSIRVTKTWREIFIRQGEHGKVYRLEAAPSIYPLLTSKPAEREHLRDLTKTYQGNIVYAVRQYNEDKAEGII</sequence>
<dbReference type="SUPFAM" id="SSF52540">
    <property type="entry name" value="P-loop containing nucleoside triphosphate hydrolases"/>
    <property type="match status" value="1"/>
</dbReference>
<comment type="caution">
    <text evidence="2">The sequence shown here is derived from an EMBL/GenBank/DDBJ whole genome shotgun (WGS) entry which is preliminary data.</text>
</comment>
<dbReference type="Pfam" id="PF19044">
    <property type="entry name" value="P-loop_TraG"/>
    <property type="match status" value="1"/>
</dbReference>
<dbReference type="RefSeq" id="WP_343063044.1">
    <property type="nucleotide sequence ID" value="NZ_JACHGF010000013.1"/>
</dbReference>
<dbReference type="EMBL" id="JACHGF010000013">
    <property type="protein sequence ID" value="MBB5287068.1"/>
    <property type="molecule type" value="Genomic_DNA"/>
</dbReference>
<evidence type="ECO:0000313" key="2">
    <source>
        <dbReference type="EMBL" id="MBB5287068.1"/>
    </source>
</evidence>
<keyword evidence="3" id="KW-1185">Reference proteome</keyword>
<dbReference type="PANTHER" id="PTHR38467">
    <property type="match status" value="1"/>
</dbReference>
<feature type="domain" description="TraG P-loop" evidence="1">
    <location>
        <begin position="404"/>
        <end position="806"/>
    </location>
</feature>
<dbReference type="CDD" id="cd01127">
    <property type="entry name" value="TrwB_TraG_TraD_VirD4"/>
    <property type="match status" value="1"/>
</dbReference>
<dbReference type="Gene3D" id="1.10.8.730">
    <property type="match status" value="1"/>
</dbReference>
<reference evidence="2 3" key="1">
    <citation type="submission" date="2020-08" db="EMBL/GenBank/DDBJ databases">
        <title>Genomic Encyclopedia of Type Strains, Phase IV (KMG-IV): sequencing the most valuable type-strain genomes for metagenomic binning, comparative biology and taxonomic classification.</title>
        <authorList>
            <person name="Goeker M."/>
        </authorList>
    </citation>
    <scope>NUCLEOTIDE SEQUENCE [LARGE SCALE GENOMIC DNA]</scope>
    <source>
        <strain evidence="2 3">DSM 105074</strain>
    </source>
</reference>
<dbReference type="InterPro" id="IPR053155">
    <property type="entry name" value="F-pilin_assembly_TraC"/>
</dbReference>
<dbReference type="NCBIfam" id="TIGR03783">
    <property type="entry name" value="Bac_Flav_CT_G"/>
    <property type="match status" value="1"/>
</dbReference>
<evidence type="ECO:0000259" key="1">
    <source>
        <dbReference type="Pfam" id="PF19044"/>
    </source>
</evidence>
<dbReference type="InterPro" id="IPR043964">
    <property type="entry name" value="P-loop_TraG"/>
</dbReference>
<gene>
    <name evidence="2" type="ORF">HNQ92_005230</name>
</gene>
<evidence type="ECO:0000313" key="3">
    <source>
        <dbReference type="Proteomes" id="UP000557307"/>
    </source>
</evidence>
<protein>
    <submittedName>
        <fullName evidence="2">Conjugation system TraG family ATPase</fullName>
    </submittedName>
</protein>
<organism evidence="2 3">
    <name type="scientific">Rhabdobacter roseus</name>
    <dbReference type="NCBI Taxonomy" id="1655419"/>
    <lineage>
        <taxon>Bacteria</taxon>
        <taxon>Pseudomonadati</taxon>
        <taxon>Bacteroidota</taxon>
        <taxon>Cytophagia</taxon>
        <taxon>Cytophagales</taxon>
        <taxon>Cytophagaceae</taxon>
        <taxon>Rhabdobacter</taxon>
    </lineage>
</organism>
<proteinExistence type="predicted"/>
<name>A0A840U409_9BACT</name>
<dbReference type="Gene3D" id="3.40.50.300">
    <property type="entry name" value="P-loop containing nucleotide triphosphate hydrolases"/>
    <property type="match status" value="1"/>
</dbReference>
<dbReference type="InterPro" id="IPR027417">
    <property type="entry name" value="P-loop_NTPase"/>
</dbReference>